<sequence length="297" mass="33434">MTTLPPPPPSRSRSCPPPPPRSTSRPQPLFPIPRVLTKPQEDTNSPHGGTSSSSIPGPTSASPSHSGVQGDLSSASDSNCSTNVMCWPKPPGKEIMVKAGEAADAITLTLKQGWHYKEPGYGKLKKEQKDELFERFRIYFAEARKKNVRPNWLQVDIWECLCAHWQTDEYKHIQEVGKANRASEKGGSLHTGGRKTTIDHAQDMAEALNRTVYLDEVFEQTHIKKSGGWVDDRSRMTHSEFDYYTAMEPYMHISAKECWNSNNTLINYVLYPVNSCFTVVMMITFSMVLLQYSYTSI</sequence>
<keyword evidence="4" id="KW-1185">Reference proteome</keyword>
<dbReference type="InterPro" id="IPR004252">
    <property type="entry name" value="Probable_transposase_24"/>
</dbReference>
<feature type="compositionally biased region" description="Pro residues" evidence="1">
    <location>
        <begin position="1"/>
        <end position="21"/>
    </location>
</feature>
<dbReference type="EMBL" id="JAYWIO010000006">
    <property type="protein sequence ID" value="KAK7256477.1"/>
    <property type="molecule type" value="Genomic_DNA"/>
</dbReference>
<evidence type="ECO:0000256" key="1">
    <source>
        <dbReference type="SAM" id="MobiDB-lite"/>
    </source>
</evidence>
<feature type="transmembrane region" description="Helical" evidence="2">
    <location>
        <begin position="268"/>
        <end position="290"/>
    </location>
</feature>
<dbReference type="Pfam" id="PF03004">
    <property type="entry name" value="Transposase_24"/>
    <property type="match status" value="1"/>
</dbReference>
<comment type="caution">
    <text evidence="3">The sequence shown here is derived from an EMBL/GenBank/DDBJ whole genome shotgun (WGS) entry which is preliminary data.</text>
</comment>
<evidence type="ECO:0000313" key="3">
    <source>
        <dbReference type="EMBL" id="KAK7256477.1"/>
    </source>
</evidence>
<dbReference type="AlphaFoldDB" id="A0AAN9HWB1"/>
<evidence type="ECO:0000256" key="2">
    <source>
        <dbReference type="SAM" id="Phobius"/>
    </source>
</evidence>
<evidence type="ECO:0000313" key="4">
    <source>
        <dbReference type="Proteomes" id="UP001372338"/>
    </source>
</evidence>
<protein>
    <submittedName>
        <fullName evidence="3">Uncharacterized protein</fullName>
    </submittedName>
</protein>
<name>A0AAN9HWB1_CROPI</name>
<feature type="region of interest" description="Disordered" evidence="1">
    <location>
        <begin position="1"/>
        <end position="81"/>
    </location>
</feature>
<feature type="compositionally biased region" description="Polar residues" evidence="1">
    <location>
        <begin position="65"/>
        <end position="81"/>
    </location>
</feature>
<keyword evidence="2" id="KW-0472">Membrane</keyword>
<organism evidence="3 4">
    <name type="scientific">Crotalaria pallida</name>
    <name type="common">Smooth rattlebox</name>
    <name type="synonym">Crotalaria striata</name>
    <dbReference type="NCBI Taxonomy" id="3830"/>
    <lineage>
        <taxon>Eukaryota</taxon>
        <taxon>Viridiplantae</taxon>
        <taxon>Streptophyta</taxon>
        <taxon>Embryophyta</taxon>
        <taxon>Tracheophyta</taxon>
        <taxon>Spermatophyta</taxon>
        <taxon>Magnoliopsida</taxon>
        <taxon>eudicotyledons</taxon>
        <taxon>Gunneridae</taxon>
        <taxon>Pentapetalae</taxon>
        <taxon>rosids</taxon>
        <taxon>fabids</taxon>
        <taxon>Fabales</taxon>
        <taxon>Fabaceae</taxon>
        <taxon>Papilionoideae</taxon>
        <taxon>50 kb inversion clade</taxon>
        <taxon>genistoids sensu lato</taxon>
        <taxon>core genistoids</taxon>
        <taxon>Crotalarieae</taxon>
        <taxon>Crotalaria</taxon>
    </lineage>
</organism>
<proteinExistence type="predicted"/>
<dbReference type="Proteomes" id="UP001372338">
    <property type="component" value="Unassembled WGS sequence"/>
</dbReference>
<feature type="compositionally biased region" description="Low complexity" evidence="1">
    <location>
        <begin position="43"/>
        <end position="64"/>
    </location>
</feature>
<keyword evidence="2" id="KW-1133">Transmembrane helix</keyword>
<keyword evidence="2" id="KW-0812">Transmembrane</keyword>
<accession>A0AAN9HWB1</accession>
<gene>
    <name evidence="3" type="ORF">RIF29_29928</name>
</gene>
<reference evidence="3 4" key="1">
    <citation type="submission" date="2024-01" db="EMBL/GenBank/DDBJ databases">
        <title>The genomes of 5 underutilized Papilionoideae crops provide insights into root nodulation and disease resistanc.</title>
        <authorList>
            <person name="Yuan L."/>
        </authorList>
    </citation>
    <scope>NUCLEOTIDE SEQUENCE [LARGE SCALE GENOMIC DNA]</scope>
    <source>
        <strain evidence="3">ZHUSHIDOU_FW_LH</strain>
        <tissue evidence="3">Leaf</tissue>
    </source>
</reference>